<comment type="caution">
    <text evidence="9">The sequence shown here is derived from an EMBL/GenBank/DDBJ whole genome shotgun (WGS) entry which is preliminary data.</text>
</comment>
<dbReference type="GO" id="GO:0006396">
    <property type="term" value="P:RNA processing"/>
    <property type="evidence" value="ECO:0007669"/>
    <property type="project" value="UniProtKB-UniRule"/>
</dbReference>
<name>A0A497E4L4_UNCAE</name>
<reference evidence="9 10" key="1">
    <citation type="submission" date="2018-06" db="EMBL/GenBank/DDBJ databases">
        <title>Extensive metabolic versatility and redundancy in microbially diverse, dynamic hydrothermal sediments.</title>
        <authorList>
            <person name="Dombrowski N."/>
            <person name="Teske A."/>
            <person name="Baker B.J."/>
        </authorList>
    </citation>
    <scope>NUCLEOTIDE SEQUENCE [LARGE SCALE GENOMIC DNA]</scope>
    <source>
        <strain evidence="9">B47_G16</strain>
    </source>
</reference>
<dbReference type="Proteomes" id="UP000279422">
    <property type="component" value="Unassembled WGS sequence"/>
</dbReference>
<dbReference type="GO" id="GO:0005737">
    <property type="term" value="C:cytoplasm"/>
    <property type="evidence" value="ECO:0007669"/>
    <property type="project" value="UniProtKB-SubCell"/>
</dbReference>
<dbReference type="HAMAP" id="MF_00200">
    <property type="entry name" value="RTC"/>
    <property type="match status" value="1"/>
</dbReference>
<dbReference type="NCBIfam" id="TIGR03399">
    <property type="entry name" value="RNA_3prim_cycl"/>
    <property type="match status" value="1"/>
</dbReference>
<dbReference type="AlphaFoldDB" id="A0A497E4L4"/>
<evidence type="ECO:0000259" key="7">
    <source>
        <dbReference type="Pfam" id="PF01137"/>
    </source>
</evidence>
<dbReference type="SUPFAM" id="SSF52913">
    <property type="entry name" value="RNA 3'-terminal phosphate cyclase, RPTC, insert domain"/>
    <property type="match status" value="1"/>
</dbReference>
<dbReference type="PANTHER" id="PTHR11096:SF0">
    <property type="entry name" value="RNA 3'-TERMINAL PHOSPHATE CYCLASE"/>
    <property type="match status" value="1"/>
</dbReference>
<evidence type="ECO:0000313" key="10">
    <source>
        <dbReference type="Proteomes" id="UP000279422"/>
    </source>
</evidence>
<dbReference type="Gene3D" id="3.30.360.20">
    <property type="entry name" value="RNA 3'-terminal phosphate cyclase, insert domain"/>
    <property type="match status" value="1"/>
</dbReference>
<dbReference type="InterPro" id="IPR036553">
    <property type="entry name" value="RPTC_insert"/>
</dbReference>
<evidence type="ECO:0000259" key="8">
    <source>
        <dbReference type="Pfam" id="PF05189"/>
    </source>
</evidence>
<dbReference type="InterPro" id="IPR017770">
    <property type="entry name" value="RNA3'_term_phos_cyc_type_1"/>
</dbReference>
<dbReference type="InterPro" id="IPR013791">
    <property type="entry name" value="RNA3'-term_phos_cycl_insert"/>
</dbReference>
<evidence type="ECO:0000256" key="5">
    <source>
        <dbReference type="HAMAP-Rule" id="MF_00200"/>
    </source>
</evidence>
<dbReference type="InterPro" id="IPR000228">
    <property type="entry name" value="RNA3'_term_phos_cyc"/>
</dbReference>
<dbReference type="Pfam" id="PF05189">
    <property type="entry name" value="RTC_insert"/>
    <property type="match status" value="1"/>
</dbReference>
<dbReference type="GO" id="GO:0005524">
    <property type="term" value="F:ATP binding"/>
    <property type="evidence" value="ECO:0007669"/>
    <property type="project" value="UniProtKB-KW"/>
</dbReference>
<comment type="similarity">
    <text evidence="1 5">Belongs to the RNA 3'-terminal cyclase family. Type 1 subfamily.</text>
</comment>
<keyword evidence="5" id="KW-0067">ATP-binding</keyword>
<dbReference type="InterPro" id="IPR013792">
    <property type="entry name" value="RNA3'P_cycl/enolpyr_Trfase_a/b"/>
</dbReference>
<dbReference type="GO" id="GO:0003963">
    <property type="term" value="F:RNA-3'-phosphate cyclase activity"/>
    <property type="evidence" value="ECO:0007669"/>
    <property type="project" value="UniProtKB-UniRule"/>
</dbReference>
<evidence type="ECO:0000256" key="1">
    <source>
        <dbReference type="ARBA" id="ARBA00009206"/>
    </source>
</evidence>
<feature type="binding site" evidence="5">
    <location>
        <begin position="296"/>
        <end position="300"/>
    </location>
    <ligand>
        <name>ATP</name>
        <dbReference type="ChEBI" id="CHEBI:30616"/>
    </ligand>
</feature>
<feature type="domain" description="RNA 3'-terminal phosphate cyclase insert" evidence="8">
    <location>
        <begin position="182"/>
        <end position="287"/>
    </location>
</feature>
<feature type="active site" description="Tele-AMP-histidine intermediate" evidence="5">
    <location>
        <position position="322"/>
    </location>
</feature>
<proteinExistence type="inferred from homology"/>
<dbReference type="PANTHER" id="PTHR11096">
    <property type="entry name" value="RNA 3' TERMINAL PHOSPHATE CYCLASE"/>
    <property type="match status" value="1"/>
</dbReference>
<evidence type="ECO:0000256" key="6">
    <source>
        <dbReference type="NCBIfam" id="TIGR03399"/>
    </source>
</evidence>
<evidence type="ECO:0000256" key="2">
    <source>
        <dbReference type="ARBA" id="ARBA00022598"/>
    </source>
</evidence>
<dbReference type="InterPro" id="IPR037136">
    <property type="entry name" value="RNA3'_phos_cyclase_dom_sf"/>
</dbReference>
<organism evidence="9 10">
    <name type="scientific">Aerophobetes bacterium</name>
    <dbReference type="NCBI Taxonomy" id="2030807"/>
    <lineage>
        <taxon>Bacteria</taxon>
        <taxon>Candidatus Aerophobota</taxon>
    </lineage>
</organism>
<dbReference type="Gene3D" id="3.65.10.20">
    <property type="entry name" value="RNA 3'-terminal phosphate cyclase domain"/>
    <property type="match status" value="1"/>
</dbReference>
<evidence type="ECO:0000313" key="9">
    <source>
        <dbReference type="EMBL" id="RLE09927.1"/>
    </source>
</evidence>
<evidence type="ECO:0000256" key="4">
    <source>
        <dbReference type="ARBA" id="ARBA00024481"/>
    </source>
</evidence>
<comment type="subcellular location">
    <subcellularLocation>
        <location evidence="5">Cytoplasm</location>
    </subcellularLocation>
</comment>
<dbReference type="EMBL" id="QMPZ01000024">
    <property type="protein sequence ID" value="RLE09927.1"/>
    <property type="molecule type" value="Genomic_DNA"/>
</dbReference>
<dbReference type="EC" id="6.5.1.4" evidence="5 6"/>
<keyword evidence="5" id="KW-0963">Cytoplasm</keyword>
<comment type="catalytic activity">
    <reaction evidence="4 5">
        <text>a 3'-end 3'-phospho-ribonucleotide-RNA + ATP = a 3'-end 2',3'-cyclophospho-ribonucleotide-RNA + AMP + diphosphate</text>
        <dbReference type="Rhea" id="RHEA:23976"/>
        <dbReference type="Rhea" id="RHEA-COMP:10463"/>
        <dbReference type="Rhea" id="RHEA-COMP:10464"/>
        <dbReference type="ChEBI" id="CHEBI:30616"/>
        <dbReference type="ChEBI" id="CHEBI:33019"/>
        <dbReference type="ChEBI" id="CHEBI:83062"/>
        <dbReference type="ChEBI" id="CHEBI:83064"/>
        <dbReference type="ChEBI" id="CHEBI:456215"/>
        <dbReference type="EC" id="6.5.1.4"/>
    </reaction>
</comment>
<evidence type="ECO:0000256" key="3">
    <source>
        <dbReference type="ARBA" id="ARBA00022741"/>
    </source>
</evidence>
<comment type="function">
    <text evidence="5">Catalyzes the conversion of 3'-phosphate to a 2',3'-cyclic phosphodiester at the end of RNA. The mechanism of action of the enzyme occurs in 3 steps: (A) adenylation of the enzyme by ATP; (B) transfer of adenylate to an RNA-N3'P to produce RNA-N3'PP5'A; (C) and attack of the adjacent 2'-hydroxyl on the 3'-phosphorus in the diester linkage to produce the cyclic end product. The biological role of this enzyme is unknown but it is likely to function in some aspects of cellular RNA processing.</text>
</comment>
<accession>A0A497E4L4</accession>
<keyword evidence="3 5" id="KW-0547">Nucleotide-binding</keyword>
<comment type="caution">
    <text evidence="5">Lacks conserved residue(s) required for the propagation of feature annotation.</text>
</comment>
<keyword evidence="2 5" id="KW-0436">Ligase</keyword>
<dbReference type="Pfam" id="PF01137">
    <property type="entry name" value="RTC"/>
    <property type="match status" value="1"/>
</dbReference>
<protein>
    <recommendedName>
        <fullName evidence="5 6">RNA 3'-terminal phosphate cyclase</fullName>
        <shortName evidence="5">RNA cyclase</shortName>
        <shortName evidence="5">RNA-3'-phosphate cyclase</shortName>
        <ecNumber evidence="5 6">6.5.1.4</ecNumber>
    </recommendedName>
</protein>
<gene>
    <name evidence="5 9" type="primary">rtcA</name>
    <name evidence="9" type="ORF">DRJ00_03025</name>
</gene>
<sequence length="354" mass="39199">MIKIDGAQRSGSGTIVRDAVSLAVLTCQEIYLENIRAKRDKPGLRPQHLKGVEASSQICQGKLQGARVGSRQISFRPGNKIRGGSFSWDIGTAGSTTMLALTVLPLALFAERPSTYKITGGLFQDFAPSLFHLKYVLLPVLRKMGVDADLKIIRPGYVPKGGGIIEMKINPQRERLKAITLLEQGKIEKIRGIALSSLLRERRVSERMAEECRRKLRAKGYDSRIETAYDTEDRPVYQKPSIQAGASLAVWARTSTGCLIGSDMAGKPKRSAEFIGRQVAKNLVEDLDSGATVDRHLADQLIPFCALAEGLSQYLIPRMTEHVETRLWLVEKMLGARTEVKGNLIRIKGIGFWR</sequence>
<dbReference type="InterPro" id="IPR023797">
    <property type="entry name" value="RNA3'_phos_cyclase_dom"/>
</dbReference>
<feature type="domain" description="RNA 3'-terminal phosphate cyclase" evidence="7">
    <location>
        <begin position="10"/>
        <end position="340"/>
    </location>
</feature>
<dbReference type="PIRSF" id="PIRSF005378">
    <property type="entry name" value="RNA3'_term_phos_cycl_euk"/>
    <property type="match status" value="1"/>
</dbReference>
<dbReference type="SUPFAM" id="SSF55205">
    <property type="entry name" value="EPT/RTPC-like"/>
    <property type="match status" value="1"/>
</dbReference>